<dbReference type="InterPro" id="IPR011032">
    <property type="entry name" value="GroES-like_sf"/>
</dbReference>
<dbReference type="InterPro" id="IPR042231">
    <property type="entry name" value="Cho/carn_acyl_trans_2"/>
</dbReference>
<evidence type="ECO:0000259" key="11">
    <source>
        <dbReference type="PROSITE" id="PS52004"/>
    </source>
</evidence>
<dbReference type="SUPFAM" id="SSF47336">
    <property type="entry name" value="ACP-like"/>
    <property type="match status" value="1"/>
</dbReference>
<dbReference type="InterPro" id="IPR036291">
    <property type="entry name" value="NAD(P)-bd_dom_sf"/>
</dbReference>
<accession>A0ABR4B3M5</accession>
<keyword evidence="4" id="KW-0808">Transferase</keyword>
<dbReference type="SMART" id="SM00826">
    <property type="entry name" value="PKS_DH"/>
    <property type="match status" value="1"/>
</dbReference>
<dbReference type="SMART" id="SM00829">
    <property type="entry name" value="PKS_ER"/>
    <property type="match status" value="1"/>
</dbReference>
<dbReference type="SMART" id="SM00825">
    <property type="entry name" value="PKS_KS"/>
    <property type="match status" value="1"/>
</dbReference>
<dbReference type="Gene3D" id="3.10.129.110">
    <property type="entry name" value="Polyketide synthase dehydratase"/>
    <property type="match status" value="1"/>
</dbReference>
<dbReference type="Gene3D" id="3.40.50.150">
    <property type="entry name" value="Vaccinia Virus protein VP39"/>
    <property type="match status" value="1"/>
</dbReference>
<dbReference type="SUPFAM" id="SSF52777">
    <property type="entry name" value="CoA-dependent acyltransferases"/>
    <property type="match status" value="2"/>
</dbReference>
<dbReference type="InterPro" id="IPR000542">
    <property type="entry name" value="Carn_acyl_trans"/>
</dbReference>
<dbReference type="Pfam" id="PF02801">
    <property type="entry name" value="Ketoacyl-synt_C"/>
    <property type="match status" value="1"/>
</dbReference>
<dbReference type="InterPro" id="IPR023213">
    <property type="entry name" value="CAT-like_dom_sf"/>
</dbReference>
<dbReference type="InterPro" id="IPR049552">
    <property type="entry name" value="PKS_DH_N"/>
</dbReference>
<dbReference type="InterPro" id="IPR029063">
    <property type="entry name" value="SAM-dependent_MTases_sf"/>
</dbReference>
<evidence type="ECO:0000256" key="8">
    <source>
        <dbReference type="PROSITE-ProRule" id="PRU01363"/>
    </source>
</evidence>
<dbReference type="Gene3D" id="3.40.366.10">
    <property type="entry name" value="Malonyl-Coenzyme A Acyl Carrier Protein, domain 2"/>
    <property type="match status" value="1"/>
</dbReference>
<evidence type="ECO:0000259" key="12">
    <source>
        <dbReference type="PROSITE" id="PS52019"/>
    </source>
</evidence>
<feature type="region of interest" description="C-terminal hotdog fold" evidence="8">
    <location>
        <begin position="1101"/>
        <end position="1255"/>
    </location>
</feature>
<dbReference type="InterPro" id="IPR014031">
    <property type="entry name" value="Ketoacyl_synth_C"/>
</dbReference>
<protein>
    <recommendedName>
        <fullName evidence="15">Polyketide synthase</fullName>
    </recommendedName>
</protein>
<feature type="active site" description="Proton acceptor; for dehydratase activity" evidence="8">
    <location>
        <position position="967"/>
    </location>
</feature>
<evidence type="ECO:0008006" key="15">
    <source>
        <dbReference type="Google" id="ProtNLM"/>
    </source>
</evidence>
<dbReference type="InterPro" id="IPR013968">
    <property type="entry name" value="PKS_KR"/>
</dbReference>
<dbReference type="SUPFAM" id="SSF53335">
    <property type="entry name" value="S-adenosyl-L-methionine-dependent methyltransferases"/>
    <property type="match status" value="1"/>
</dbReference>
<dbReference type="InterPro" id="IPR016039">
    <property type="entry name" value="Thiolase-like"/>
</dbReference>
<dbReference type="InterPro" id="IPR049900">
    <property type="entry name" value="PKS_mFAS_DH"/>
</dbReference>
<dbReference type="SMART" id="SM00822">
    <property type="entry name" value="PKS_KR"/>
    <property type="match status" value="1"/>
</dbReference>
<dbReference type="Pfam" id="PF00755">
    <property type="entry name" value="Carn_acyltransf"/>
    <property type="match status" value="1"/>
</dbReference>
<feature type="active site" description="Proton donor; for dehydratase activity" evidence="8">
    <location>
        <position position="1167"/>
    </location>
</feature>
<organism evidence="13 14">
    <name type="scientific">Lepraria finkii</name>
    <dbReference type="NCBI Taxonomy" id="1340010"/>
    <lineage>
        <taxon>Eukaryota</taxon>
        <taxon>Fungi</taxon>
        <taxon>Dikarya</taxon>
        <taxon>Ascomycota</taxon>
        <taxon>Pezizomycotina</taxon>
        <taxon>Lecanoromycetes</taxon>
        <taxon>OSLEUM clade</taxon>
        <taxon>Lecanoromycetidae</taxon>
        <taxon>Lecanorales</taxon>
        <taxon>Lecanorineae</taxon>
        <taxon>Stereocaulaceae</taxon>
        <taxon>Lepraria</taxon>
    </lineage>
</organism>
<dbReference type="Pfam" id="PF00109">
    <property type="entry name" value="ketoacyl-synt"/>
    <property type="match status" value="1"/>
</dbReference>
<evidence type="ECO:0000256" key="9">
    <source>
        <dbReference type="SAM" id="MobiDB-lite"/>
    </source>
</evidence>
<keyword evidence="6" id="KW-0511">Multifunctional enzyme</keyword>
<dbReference type="InterPro" id="IPR013217">
    <property type="entry name" value="Methyltransf_12"/>
</dbReference>
<comment type="caution">
    <text evidence="13">The sequence shown here is derived from an EMBL/GenBank/DDBJ whole genome shotgun (WGS) entry which is preliminary data.</text>
</comment>
<feature type="domain" description="Carrier" evidence="10">
    <location>
        <begin position="2465"/>
        <end position="2542"/>
    </location>
</feature>
<dbReference type="SUPFAM" id="SSF50129">
    <property type="entry name" value="GroES-like"/>
    <property type="match status" value="1"/>
</dbReference>
<dbReference type="SUPFAM" id="SSF51735">
    <property type="entry name" value="NAD(P)-binding Rossmann-fold domains"/>
    <property type="match status" value="2"/>
</dbReference>
<feature type="domain" description="Ketosynthase family 3 (KS3)" evidence="11">
    <location>
        <begin position="6"/>
        <end position="429"/>
    </location>
</feature>
<dbReference type="Gene3D" id="3.40.50.720">
    <property type="entry name" value="NAD(P)-binding Rossmann-like Domain"/>
    <property type="match status" value="1"/>
</dbReference>
<dbReference type="SUPFAM" id="SSF53901">
    <property type="entry name" value="Thiolase-like"/>
    <property type="match status" value="1"/>
</dbReference>
<dbReference type="InterPro" id="IPR020843">
    <property type="entry name" value="ER"/>
</dbReference>
<dbReference type="Gene3D" id="3.30.559.70">
    <property type="entry name" value="Choline/Carnitine o-acyltransferase, domain 2"/>
    <property type="match status" value="1"/>
</dbReference>
<keyword evidence="2" id="KW-0596">Phosphopantetheine</keyword>
<gene>
    <name evidence="13" type="ORF">ABVK25_007368</name>
</gene>
<dbReference type="PANTHER" id="PTHR43775">
    <property type="entry name" value="FATTY ACID SYNTHASE"/>
    <property type="match status" value="1"/>
</dbReference>
<dbReference type="Pfam" id="PF23297">
    <property type="entry name" value="ACP_SdgA_C"/>
    <property type="match status" value="1"/>
</dbReference>
<dbReference type="InterPro" id="IPR036736">
    <property type="entry name" value="ACP-like_sf"/>
</dbReference>
<comment type="similarity">
    <text evidence="1">Belongs to the carnitine/choline acetyltransferase family.</text>
</comment>
<dbReference type="PROSITE" id="PS00439">
    <property type="entry name" value="ACYLTRANSF_C_1"/>
    <property type="match status" value="1"/>
</dbReference>
<evidence type="ECO:0000259" key="10">
    <source>
        <dbReference type="PROSITE" id="PS50075"/>
    </source>
</evidence>
<dbReference type="InterPro" id="IPR049551">
    <property type="entry name" value="PKS_DH_C"/>
</dbReference>
<name>A0ABR4B3M5_9LECA</name>
<dbReference type="Pfam" id="PF22621">
    <property type="entry name" value="CurL-like_PKS_C"/>
    <property type="match status" value="1"/>
</dbReference>
<dbReference type="CDD" id="cd02440">
    <property type="entry name" value="AdoMet_MTases"/>
    <property type="match status" value="1"/>
</dbReference>
<dbReference type="SUPFAM" id="SSF55048">
    <property type="entry name" value="Probable ACP-binding domain of malonyl-CoA ACP transacylase"/>
    <property type="match status" value="1"/>
</dbReference>
<dbReference type="InterPro" id="IPR009081">
    <property type="entry name" value="PP-bd_ACP"/>
</dbReference>
<keyword evidence="5" id="KW-0521">NADP</keyword>
<dbReference type="Pfam" id="PF14765">
    <property type="entry name" value="PS-DH"/>
    <property type="match status" value="1"/>
</dbReference>
<dbReference type="PROSITE" id="PS50075">
    <property type="entry name" value="CARRIER"/>
    <property type="match status" value="1"/>
</dbReference>
<dbReference type="InterPro" id="IPR042104">
    <property type="entry name" value="PKS_dehydratase_sf"/>
</dbReference>
<evidence type="ECO:0000256" key="3">
    <source>
        <dbReference type="ARBA" id="ARBA00022553"/>
    </source>
</evidence>
<dbReference type="PROSITE" id="PS00012">
    <property type="entry name" value="PHOSPHOPANTETHEINE"/>
    <property type="match status" value="1"/>
</dbReference>
<proteinExistence type="inferred from homology"/>
<dbReference type="Proteomes" id="UP001590951">
    <property type="component" value="Unassembled WGS sequence"/>
</dbReference>
<dbReference type="PANTHER" id="PTHR43775:SF22">
    <property type="entry name" value="SYNTHASE, PUTATIVE (JCVI)-RELATED"/>
    <property type="match status" value="1"/>
</dbReference>
<dbReference type="Gene3D" id="3.30.70.3290">
    <property type="match status" value="1"/>
</dbReference>
<dbReference type="Pfam" id="PF08242">
    <property type="entry name" value="Methyltransf_12"/>
    <property type="match status" value="1"/>
</dbReference>
<evidence type="ECO:0000313" key="14">
    <source>
        <dbReference type="Proteomes" id="UP001590951"/>
    </source>
</evidence>
<dbReference type="CDD" id="cd00833">
    <property type="entry name" value="PKS"/>
    <property type="match status" value="1"/>
</dbReference>
<dbReference type="PROSITE" id="PS00440">
    <property type="entry name" value="ACYLTRANSF_C_2"/>
    <property type="match status" value="1"/>
</dbReference>
<feature type="region of interest" description="Disordered" evidence="9">
    <location>
        <begin position="1804"/>
        <end position="1825"/>
    </location>
</feature>
<dbReference type="InterPro" id="IPR014043">
    <property type="entry name" value="Acyl_transferase_dom"/>
</dbReference>
<feature type="domain" description="PKS/mFAS DH" evidence="12">
    <location>
        <begin position="935"/>
        <end position="1255"/>
    </location>
</feature>
<dbReference type="PROSITE" id="PS52019">
    <property type="entry name" value="PKS_MFAS_DH"/>
    <property type="match status" value="1"/>
</dbReference>
<dbReference type="Gene3D" id="3.40.47.10">
    <property type="match status" value="1"/>
</dbReference>
<dbReference type="InterPro" id="IPR001227">
    <property type="entry name" value="Ac_transferase_dom_sf"/>
</dbReference>
<evidence type="ECO:0000256" key="2">
    <source>
        <dbReference type="ARBA" id="ARBA00022450"/>
    </source>
</evidence>
<evidence type="ECO:0000256" key="4">
    <source>
        <dbReference type="ARBA" id="ARBA00022679"/>
    </source>
</evidence>
<dbReference type="InterPro" id="IPR057326">
    <property type="entry name" value="KR_dom"/>
</dbReference>
<dbReference type="InterPro" id="IPR050091">
    <property type="entry name" value="PKS_NRPS_Biosynth_Enz"/>
</dbReference>
<dbReference type="Pfam" id="PF21089">
    <property type="entry name" value="PKS_DH_N"/>
    <property type="match status" value="1"/>
</dbReference>
<dbReference type="Gene3D" id="3.90.180.10">
    <property type="entry name" value="Medium-chain alcohol dehydrogenases, catalytic domain"/>
    <property type="match status" value="1"/>
</dbReference>
<dbReference type="SMART" id="SM00827">
    <property type="entry name" value="PKS_AT"/>
    <property type="match status" value="1"/>
</dbReference>
<dbReference type="InterPro" id="IPR016035">
    <property type="entry name" value="Acyl_Trfase/lysoPLipase"/>
</dbReference>
<sequence>MATSSSTPIAIVGIGFRFPGDATGPEKLWTLLTEGRSCWTGVPTDRFNEAAFYHPKADAPGTHNHRGGQFLTQDVAAFDAEFFHISPAEAQAMDPRQRILLETTYDAFESCGSTLESVRGSNTAVYVATFSSDYDRNIYKDTDDISKYHTTGTGEAILANRVSYIFDLKGPSITLDTGCSGSLVALHYACQSLRTGEVDTAIAGGVNLILSPDHMIGMTNLHMLNEDGRCYSFDSRGSGYGRGEGSATVIVKTLNDAIRCGDPIRGVICNTAVNQDGKTSGITFPSQVAQENLQRSIYEKTAIDPRTAGYVEAHGTGTSAGDLAEIGAIGAVFCNDRESPLYVRSIKSNVGHLESASGLAGLVKAILVLEKGLIPPNADFQVAKAELKLSNHNIIIPKKLEAFGDYPIRRASVNSFGYGGTNAHVILEQAPGVKLYNTDKWVKADVIMNEQGKSLPMEQVRPKLFILSARTKISLLAAVRNFNKWTSTHGSARDLEDLAYTLSIRRSKLEWRFSFVAKHYLDIMDATQEAKIDENMKKGSLDFRVTFVFTGQGAQWHAMGRELITTCPQFRDSLSKSGSILQGLGASWSLIDELLLDESESRVHQSWFAQPASTAIQIALVDLLESIGVQPQTVLGHSSGEIAAAYAGGILSQAAAIQVSYYRSFVSKYRDKSTSSKGAMLAVGLSEEKVLVYIGQLGYDDICVACVNSPASTTISGNEASIDGLHNKLQSSSVFSRKLNVDTAYHSHHMQEASAQYLHQLNGLDVKSLRKSTRFISTVTASPKASGFGPEYWVENLVSKVRFFDAILKHVHLEQGFDSSSAGHAKQIMIEIGPHAALLGPIRQTVEASIGAFEYSYVPVLVRETSALTSFLGLAGKLFEYGFRVDFHMINSMNSTKSDPIVIHDLPTYPWDHSHRYWYESRLSKQHRFRGHGPHDLLGTRIASSTSLEPHWRYLVGVESLPWLQEHVVDDLIVFPGAAYMCMAIEAARQLFIDPEHSEDFEIELKAISFPRALVIPQAPIKVELHLSLVKPLNTRENRASACREFRISAFSSDGIWNEHCGGLAVVHRLGRSASGPISYPGSKIGHCRENVLNAFEADRKTKINPRDLYRDLMSNGNYYGPCFAAIKEAYVYKKSRLFTRVEIPEVAQLMPARYLRPHIIYPTTLDALMHSTLPLYTAHKGPGSVMPTAIENFRISSTIDRSPCKQLHAETTLRPYGPATAKADIVVFGQHVSAEPVIRISAVELRGFARKPRAVSALVQPRAISYRVKWETDPDFLSPSIFTSSESAAAAISPGTKVEMLNRAALIYIDHSLAELERRLQELSKPHLKKLKDWMERHQIVARNRCLEHGVGTLDDDSLLEQVQHLGVEGRMLSRVGMALTSILIGGTEPLNLMLENDLLYKFYANGSSTRCYAHMSQYVKYLCFKNPRMRILEIGAGTGSTTVPILTALSSAKGAAQMHHYDFTDISAGFFDKARDLLAEWGSSVTFKTLDISQDPVSQGFKIHSYDLIVASNVVHATSSIEESLANLRRLLKPQGKLALIELTQSQLFLGLIFGTLPGWWLGVNDGRQDSPLLTRNQWQSALSSGSFTGLDLAIDDFDGPAQASTFMVSSATTADSYLLRRSIRIIANDDNSDTSRRLAGAIRSELESHGLEVSVVSWGLNLLIAGVIYVVIDDSRCPILLNPTPARFHQILNLMAQCTDVFWISWHVDVGLNANPETALVTGLARTAHAENQALRLVTLDVQQSFDLQRKSRILSIVSGLLFRSFHLSSDDAVLREREYIYKDDNLFIPRIVSDDNVNRWMSRDSGRPEADRRQTGDRPETAMDVYGQSRRPLKLNPSITSSIDDLCFVDDDTPQKLLDELEVEIDVKAHGVNSGNLAFACGQIEAPSVITECAGIITATGSKVSGLSVGHRVSVLGIIPYASKARVNGKNAVRLPDSMSFAVGASIPVAFMTAYHCLVPLANLKIDQSIMICAATGSVEQAAILIAKHIGAVILAIVSSSSERDFLIERFDMPPAHILIDDGKSAWEDVLNITGRNGVDLVLSRGSTALSEEKLDSAAFGGSIIQVVEIGSSREQVKAIPSDKNLIFRTVDLMALIRHRPLEATSLFAKVMSLFERGIIQPKHSITVKPIAQIGDALKILQASNQIGGIVLESGQGSMVSTMSDQRAPLTLDGNRSYIIAGGLGDVGKRLSELMVRRGARHIVVLTRRTLDVDEHRKIEDDLQLISPKFRFYWRTCDIANDVQVKECATSLLSSGIPPVKGVVQAAIFMQDRTLSQMTLEDFNIPLQAKVHGTRNLYAAFENLSLDFFVILSSISGVIGTSGQANYAAGNAFQDAFANSRPIRRFPCISLDIGLLEDAKFNNPKREQNLARHGLIPMRSNELFSLLEYGMSPQAAQDQCKQVVTGFDATSLSRVEIANANTNSPLFCHIRQSSGEGSSSSNSTTARPLRTVVSESLDVAEVHEAITAAITRKLSRLVAFDGLHQKLDSSMAELGLDSLLTTELRNWISTEFQAATQVSEILDRASIRSLASLVASRSKFVQEKIESMSHKQNKYGDELNVSTEVEKRLSTGEKATSSSNKLPALPLPDLDSTLSMYLDSRKFFLSQKELAYTSKVIAEFLQGDGFGRELQGRLEARLRDSNIENWLLEPYSDKIYLERRDPIHPTGIFYGGHLLSNVFHTQAERAAVLAIAALEFKHSVEAGTVERDYVNGEPMCMDSLHWLFNTVREPRIGIDKMLRSPGHDYIIALRHGHLFRIPLKSRSDNVPYWRLRAAFEHVLTSSKDRRPSVATLTADERNSWAKVREHVKLVDRVNSEVLSIIESAAFVVCLDDGKPSNASERCNQFFLGDPSNRWSDKTLQFVVCENGVSAFVGEHAMLDGMSVRQFNRLITRAILDHKADEVAGEASLDGENLVQELFFVTDPIIEVRISQIQQQFSEKYAPIEFVHYRVNTLGNNFLRKHKCPSKAGYQVIIQLACLLYYGYQPESWETISMSRFHKGRVDWIQAIQPTMASFCAATCDTKLSFVKKRRLFFDAVNTFANAMTQVGRGYGFKAHLHALLAMVQDQEPIPALFEDQACRDTTVSSVKTVKTDCLEGAMLQETAFLMAEPKCIFIHYEVEDDGCIFFVQAWPGRTKAICEALQTAAQTVKTILEAD</sequence>
<dbReference type="SMART" id="SM00823">
    <property type="entry name" value="PKS_PP"/>
    <property type="match status" value="1"/>
</dbReference>
<dbReference type="Pfam" id="PF00698">
    <property type="entry name" value="Acyl_transf_1"/>
    <property type="match status" value="1"/>
</dbReference>
<dbReference type="CDD" id="cd05274">
    <property type="entry name" value="KR_FAS_SDR_x"/>
    <property type="match status" value="1"/>
</dbReference>
<dbReference type="Gene3D" id="3.30.559.10">
    <property type="entry name" value="Chloramphenicol acetyltransferase-like domain"/>
    <property type="match status" value="1"/>
</dbReference>
<dbReference type="PROSITE" id="PS52004">
    <property type="entry name" value="KS3_2"/>
    <property type="match status" value="1"/>
</dbReference>
<evidence type="ECO:0000256" key="7">
    <source>
        <dbReference type="ARBA" id="ARBA00023315"/>
    </source>
</evidence>
<dbReference type="InterPro" id="IPR016036">
    <property type="entry name" value="Malonyl_transacylase_ACP-bd"/>
</dbReference>
<evidence type="ECO:0000256" key="6">
    <source>
        <dbReference type="ARBA" id="ARBA00023268"/>
    </source>
</evidence>
<dbReference type="InterPro" id="IPR039551">
    <property type="entry name" value="Cho/carn_acyl_trans"/>
</dbReference>
<dbReference type="Gene3D" id="1.10.1200.10">
    <property type="entry name" value="ACP-like"/>
    <property type="match status" value="1"/>
</dbReference>
<dbReference type="InterPro" id="IPR006162">
    <property type="entry name" value="Ppantetheine_attach_site"/>
</dbReference>
<dbReference type="InterPro" id="IPR020807">
    <property type="entry name" value="PKS_DH"/>
</dbReference>
<dbReference type="CDD" id="cd05195">
    <property type="entry name" value="enoyl_red"/>
    <property type="match status" value="1"/>
</dbReference>
<feature type="region of interest" description="N-terminal hotdog fold" evidence="8">
    <location>
        <begin position="935"/>
        <end position="1072"/>
    </location>
</feature>
<dbReference type="InterPro" id="IPR014030">
    <property type="entry name" value="Ketoacyl_synth_N"/>
</dbReference>
<keyword evidence="3" id="KW-0597">Phosphoprotein</keyword>
<keyword evidence="7" id="KW-0012">Acyltransferase</keyword>
<evidence type="ECO:0000256" key="1">
    <source>
        <dbReference type="ARBA" id="ARBA00005232"/>
    </source>
</evidence>
<reference evidence="13 14" key="1">
    <citation type="submission" date="2024-09" db="EMBL/GenBank/DDBJ databases">
        <title>Rethinking Asexuality: The Enigmatic Case of Functional Sexual Genes in Lepraria (Stereocaulaceae).</title>
        <authorList>
            <person name="Doellman M."/>
            <person name="Sun Y."/>
            <person name="Barcenas-Pena A."/>
            <person name="Lumbsch H.T."/>
            <person name="Grewe F."/>
        </authorList>
    </citation>
    <scope>NUCLEOTIDE SEQUENCE [LARGE SCALE GENOMIC DNA]</scope>
    <source>
        <strain evidence="13 14">Grewe 0041</strain>
    </source>
</reference>
<evidence type="ECO:0000256" key="5">
    <source>
        <dbReference type="ARBA" id="ARBA00022857"/>
    </source>
</evidence>
<dbReference type="SUPFAM" id="SSF52151">
    <property type="entry name" value="FabD/lysophospholipase-like"/>
    <property type="match status" value="1"/>
</dbReference>
<evidence type="ECO:0000313" key="13">
    <source>
        <dbReference type="EMBL" id="KAL2052496.1"/>
    </source>
</evidence>
<dbReference type="Pfam" id="PF08659">
    <property type="entry name" value="KR"/>
    <property type="match status" value="1"/>
</dbReference>
<dbReference type="InterPro" id="IPR020841">
    <property type="entry name" value="PKS_Beta-ketoAc_synthase_dom"/>
</dbReference>
<dbReference type="InterPro" id="IPR020806">
    <property type="entry name" value="PKS_PP-bd"/>
</dbReference>
<keyword evidence="14" id="KW-1185">Reference proteome</keyword>
<dbReference type="EMBL" id="JBHFEH010000027">
    <property type="protein sequence ID" value="KAL2052496.1"/>
    <property type="molecule type" value="Genomic_DNA"/>
</dbReference>